<keyword evidence="4 9" id="KW-0732">Signal</keyword>
<dbReference type="RefSeq" id="XP_037217587.1">
    <property type="nucleotide sequence ID" value="XM_037366175.1"/>
</dbReference>
<organism evidence="11 12">
    <name type="scientific">Mycena indigotica</name>
    <dbReference type="NCBI Taxonomy" id="2126181"/>
    <lineage>
        <taxon>Eukaryota</taxon>
        <taxon>Fungi</taxon>
        <taxon>Dikarya</taxon>
        <taxon>Basidiomycota</taxon>
        <taxon>Agaricomycotina</taxon>
        <taxon>Agaricomycetes</taxon>
        <taxon>Agaricomycetidae</taxon>
        <taxon>Agaricales</taxon>
        <taxon>Marasmiineae</taxon>
        <taxon>Mycenaceae</taxon>
        <taxon>Mycena</taxon>
    </lineage>
</organism>
<dbReference type="AlphaFoldDB" id="A0A8H6W0M2"/>
<evidence type="ECO:0000256" key="7">
    <source>
        <dbReference type="ARBA" id="ARBA00023295"/>
    </source>
</evidence>
<dbReference type="PRINTS" id="PR00742">
    <property type="entry name" value="GLHYDRLASE35"/>
</dbReference>
<evidence type="ECO:0000256" key="8">
    <source>
        <dbReference type="RuleBase" id="RU003679"/>
    </source>
</evidence>
<dbReference type="InterPro" id="IPR036833">
    <property type="entry name" value="BetaGal_dom3_sf"/>
</dbReference>
<feature type="chain" id="PRO_5034271003" description="beta-galactosidase" evidence="9">
    <location>
        <begin position="24"/>
        <end position="1013"/>
    </location>
</feature>
<dbReference type="GO" id="GO:0005975">
    <property type="term" value="P:carbohydrate metabolic process"/>
    <property type="evidence" value="ECO:0007669"/>
    <property type="project" value="InterPro"/>
</dbReference>
<dbReference type="InterPro" id="IPR037110">
    <property type="entry name" value="Betagal_dom2_sf"/>
</dbReference>
<dbReference type="EMBL" id="JACAZF010000008">
    <property type="protein sequence ID" value="KAF7297228.1"/>
    <property type="molecule type" value="Genomic_DNA"/>
</dbReference>
<dbReference type="InterPro" id="IPR025972">
    <property type="entry name" value="BetaGal_dom3"/>
</dbReference>
<reference evidence="11" key="1">
    <citation type="submission" date="2020-05" db="EMBL/GenBank/DDBJ databases">
        <title>Mycena genomes resolve the evolution of fungal bioluminescence.</title>
        <authorList>
            <person name="Tsai I.J."/>
        </authorList>
    </citation>
    <scope>NUCLEOTIDE SEQUENCE</scope>
    <source>
        <strain evidence="11">171206Taipei</strain>
    </source>
</reference>
<dbReference type="Gene3D" id="2.60.120.260">
    <property type="entry name" value="Galactose-binding domain-like"/>
    <property type="match status" value="2"/>
</dbReference>
<dbReference type="Gene3D" id="3.20.20.80">
    <property type="entry name" value="Glycosidases"/>
    <property type="match status" value="1"/>
</dbReference>
<dbReference type="SUPFAM" id="SSF51011">
    <property type="entry name" value="Glycosyl hydrolase domain"/>
    <property type="match status" value="1"/>
</dbReference>
<dbReference type="SUPFAM" id="SSF51445">
    <property type="entry name" value="(Trans)glycosidases"/>
    <property type="match status" value="1"/>
</dbReference>
<comment type="caution">
    <text evidence="11">The sequence shown here is derived from an EMBL/GenBank/DDBJ whole genome shotgun (WGS) entry which is preliminary data.</text>
</comment>
<evidence type="ECO:0000259" key="10">
    <source>
        <dbReference type="SMART" id="SM01029"/>
    </source>
</evidence>
<dbReference type="SMART" id="SM01029">
    <property type="entry name" value="BetaGal_dom2"/>
    <property type="match status" value="1"/>
</dbReference>
<keyword evidence="6" id="KW-0325">Glycoprotein</keyword>
<evidence type="ECO:0000256" key="5">
    <source>
        <dbReference type="ARBA" id="ARBA00022801"/>
    </source>
</evidence>
<dbReference type="InterPro" id="IPR025300">
    <property type="entry name" value="BetaGal_jelly_roll_dom"/>
</dbReference>
<dbReference type="Gene3D" id="2.60.390.10">
    <property type="entry name" value="Beta-galactosidase, domain 3"/>
    <property type="match status" value="1"/>
</dbReference>
<dbReference type="EC" id="3.2.1.23" evidence="3"/>
<dbReference type="Pfam" id="PF13364">
    <property type="entry name" value="BetaGal_ABD2"/>
    <property type="match status" value="2"/>
</dbReference>
<sequence>MLFAGKRLGALALLAGLFPAVISSSAPPLSDRADLPQPFVSRTPEVQFDNFTLFIHGQRLFLHGAEMHTFRLPVPSLWPDILEKFKAAGLNMVSVYIHMGVVNPSRGVVDFGGYRALQPLFDAAKAAGLWLILRPGPYINAETTAGGIAHWATTEVAGNLRTGAADWQAAWQDYIQGIIRETAPNQINHGGPVIAVQIDNEYSQNPDSHARYFEQLIAVYHNSSIVVPLTYNDAGPGRNFINGTGAVDLYGLDSYFVGADCSDPNNWPQVPDYYHRYHQEVNPSQAWFFPEFQAGSFDGWGPGSPGYALCNQLTGPGLQSLFNKNAWASNGKLISYYMGYGGTSWGALPFPGSYTSYDYGASISENRALTSKFDELKLQGLFIRSSPDFYKTNWISDSTTGFSTSNSAVFGTFLQNPDNKAAFYIMRQRDTTSNAVATFKLNITTPISANIQVPLVVPAVTLTGRESKLVVAGSSFGQSRIDYTTAEIFFGGRIGNRDILFLYGGSTQAHEVRLKLTGRASREHLTNSSLVSSTQSDGGSTIFAFQAGITGLHTVYDSTTQLILFGDRQTAITFFSPVIPGTGDFATYWATGSNSTVLVGGPYLVRHASISGSTLALKGDLNATVPLTVIAPPNVRSVTWNGASVQVTRGVSSTAGAFTGTLTPRDAIKQVTVPALTGWKYKDSLPEIALDYDDSDWIVGDHRTTNVPRKPYYGDGRILYHCDYGFCENTVLWRGHFKGQGQTAMNLSLNGGEGYAASVWLNNVFLDTSWGNSSNHRHNIQEAEFHVGFPAGSVRDGDNVITIVLDNMGHDEASNDPDNFKVARGVRGFNLDVGTFGDWKVRGKVGGYKGFLDKARGVMNEGGLYGERRGWHLPGFDTSSWESRELSAGLPSGTAGVGFFVTKFKLDIPEGIDALLSFNFREGEGQTYRAFVFINGWHMAKRVANLGPQLKFPVHQGILDYHGENTIAVALWSMDKFAVSPKLQIEIDAVLDGGVPNIKTTNPPWTPEGRDGN</sequence>
<keyword evidence="5 11" id="KW-0378">Hydrolase</keyword>
<dbReference type="InterPro" id="IPR017853">
    <property type="entry name" value="GH"/>
</dbReference>
<dbReference type="InterPro" id="IPR001944">
    <property type="entry name" value="Glycoside_Hdrlase_35"/>
</dbReference>
<proteinExistence type="inferred from homology"/>
<dbReference type="Gene3D" id="2.102.20.10">
    <property type="entry name" value="Beta-galactosidase, domain 2"/>
    <property type="match status" value="1"/>
</dbReference>
<dbReference type="Pfam" id="PF01301">
    <property type="entry name" value="Glyco_hydro_35"/>
    <property type="match status" value="1"/>
</dbReference>
<keyword evidence="7" id="KW-0326">Glycosidase</keyword>
<feature type="signal peptide" evidence="9">
    <location>
        <begin position="1"/>
        <end position="23"/>
    </location>
</feature>
<dbReference type="InterPro" id="IPR018954">
    <property type="entry name" value="Betagal_dom2"/>
</dbReference>
<dbReference type="GO" id="GO:0004565">
    <property type="term" value="F:beta-galactosidase activity"/>
    <property type="evidence" value="ECO:0007669"/>
    <property type="project" value="UniProtKB-EC"/>
</dbReference>
<dbReference type="PANTHER" id="PTHR23421">
    <property type="entry name" value="BETA-GALACTOSIDASE RELATED"/>
    <property type="match status" value="1"/>
</dbReference>
<evidence type="ECO:0000256" key="2">
    <source>
        <dbReference type="ARBA" id="ARBA00009809"/>
    </source>
</evidence>
<dbReference type="SUPFAM" id="SSF117100">
    <property type="entry name" value="Beta-galactosidase LacA, domain 3"/>
    <property type="match status" value="1"/>
</dbReference>
<evidence type="ECO:0000256" key="6">
    <source>
        <dbReference type="ARBA" id="ARBA00023180"/>
    </source>
</evidence>
<evidence type="ECO:0000256" key="9">
    <source>
        <dbReference type="SAM" id="SignalP"/>
    </source>
</evidence>
<comment type="catalytic activity">
    <reaction evidence="1">
        <text>Hydrolysis of terminal non-reducing beta-D-galactose residues in beta-D-galactosides.</text>
        <dbReference type="EC" id="3.2.1.23"/>
    </reaction>
</comment>
<dbReference type="OrthoDB" id="1657402at2759"/>
<evidence type="ECO:0000256" key="1">
    <source>
        <dbReference type="ARBA" id="ARBA00001412"/>
    </source>
</evidence>
<feature type="domain" description="Beta-galactosidase" evidence="10">
    <location>
        <begin position="392"/>
        <end position="574"/>
    </location>
</feature>
<protein>
    <recommendedName>
        <fullName evidence="3">beta-galactosidase</fullName>
        <ecNumber evidence="3">3.2.1.23</ecNumber>
    </recommendedName>
</protein>
<dbReference type="GeneID" id="59348691"/>
<gene>
    <name evidence="11" type="ORF">MIND_00955900</name>
</gene>
<evidence type="ECO:0000313" key="11">
    <source>
        <dbReference type="EMBL" id="KAF7297228.1"/>
    </source>
</evidence>
<dbReference type="InterPro" id="IPR008979">
    <property type="entry name" value="Galactose-bd-like_sf"/>
</dbReference>
<dbReference type="Pfam" id="PF10435">
    <property type="entry name" value="BetaGal_dom2"/>
    <property type="match status" value="1"/>
</dbReference>
<name>A0A8H6W0M2_9AGAR</name>
<dbReference type="InterPro" id="IPR031330">
    <property type="entry name" value="Gly_Hdrlase_35_cat"/>
</dbReference>
<dbReference type="Pfam" id="PF13363">
    <property type="entry name" value="BetaGal_dom3"/>
    <property type="match status" value="1"/>
</dbReference>
<keyword evidence="12" id="KW-1185">Reference proteome</keyword>
<accession>A0A8H6W0M2</accession>
<comment type="similarity">
    <text evidence="2 8">Belongs to the glycosyl hydrolase 35 family.</text>
</comment>
<evidence type="ECO:0000256" key="3">
    <source>
        <dbReference type="ARBA" id="ARBA00012756"/>
    </source>
</evidence>
<evidence type="ECO:0000313" key="12">
    <source>
        <dbReference type="Proteomes" id="UP000636479"/>
    </source>
</evidence>
<dbReference type="SUPFAM" id="SSF49785">
    <property type="entry name" value="Galactose-binding domain-like"/>
    <property type="match status" value="2"/>
</dbReference>
<evidence type="ECO:0000256" key="4">
    <source>
        <dbReference type="ARBA" id="ARBA00022729"/>
    </source>
</evidence>
<dbReference type="Proteomes" id="UP000636479">
    <property type="component" value="Unassembled WGS sequence"/>
</dbReference>